<accession>A0ABW1TQU4</accession>
<keyword evidence="1" id="KW-0732">Signal</keyword>
<proteinExistence type="predicted"/>
<reference evidence="3" key="1">
    <citation type="journal article" date="2019" name="Int. J. Syst. Evol. Microbiol.">
        <title>The Global Catalogue of Microorganisms (GCM) 10K type strain sequencing project: providing services to taxonomists for standard genome sequencing and annotation.</title>
        <authorList>
            <consortium name="The Broad Institute Genomics Platform"/>
            <consortium name="The Broad Institute Genome Sequencing Center for Infectious Disease"/>
            <person name="Wu L."/>
            <person name="Ma J."/>
        </authorList>
    </citation>
    <scope>NUCLEOTIDE SEQUENCE [LARGE SCALE GENOMIC DNA]</scope>
    <source>
        <strain evidence="3">CCUG 39402</strain>
    </source>
</reference>
<evidence type="ECO:0008006" key="4">
    <source>
        <dbReference type="Google" id="ProtNLM"/>
    </source>
</evidence>
<dbReference type="PROSITE" id="PS51257">
    <property type="entry name" value="PROKAR_LIPOPROTEIN"/>
    <property type="match status" value="1"/>
</dbReference>
<feature type="chain" id="PRO_5046792897" description="Acetoacetate decarboxylase" evidence="1">
    <location>
        <begin position="31"/>
        <end position="296"/>
    </location>
</feature>
<evidence type="ECO:0000313" key="3">
    <source>
        <dbReference type="Proteomes" id="UP001596270"/>
    </source>
</evidence>
<evidence type="ECO:0000256" key="1">
    <source>
        <dbReference type="SAM" id="SignalP"/>
    </source>
</evidence>
<comment type="caution">
    <text evidence="2">The sequence shown here is derived from an EMBL/GenBank/DDBJ whole genome shotgun (WGS) entry which is preliminary data.</text>
</comment>
<dbReference type="Proteomes" id="UP001596270">
    <property type="component" value="Unassembled WGS sequence"/>
</dbReference>
<organism evidence="2 3">
    <name type="scientific">Polaromonas aquatica</name>
    <dbReference type="NCBI Taxonomy" id="332657"/>
    <lineage>
        <taxon>Bacteria</taxon>
        <taxon>Pseudomonadati</taxon>
        <taxon>Pseudomonadota</taxon>
        <taxon>Betaproteobacteria</taxon>
        <taxon>Burkholderiales</taxon>
        <taxon>Comamonadaceae</taxon>
        <taxon>Polaromonas</taxon>
    </lineage>
</organism>
<feature type="signal peptide" evidence="1">
    <location>
        <begin position="1"/>
        <end position="30"/>
    </location>
</feature>
<evidence type="ECO:0000313" key="2">
    <source>
        <dbReference type="EMBL" id="MFC6279640.1"/>
    </source>
</evidence>
<sequence length="296" mass="32145">MTRTRKHTPWRRLGAALSLAMLGACAPSFAQAPAAIDNSALAQPAFRAHTATYGLVYRLPKDVMDVMEAKITTPLQQHLVRLNLGAEAQTFNLPHVTVVHIHSADPSTPQKMLKALPALPPVLDGVVLKNFYTTEAAKDAGHPWWLDLGIVKTGKAYEDMMSFNTRATAAFAPLRDGPLPRVTGPVFAKMGDAGKDLVRTVGVSGVNVMKDGKELRSHNPHNTLVYSMARFTPQVQADMNQVAAEFNKVLPDGMTTSFQNVSIVELAFSGNVLREFYRINLADGSAVDVSTGQKVR</sequence>
<dbReference type="RefSeq" id="WP_371434764.1">
    <property type="nucleotide sequence ID" value="NZ_JBHSRS010000001.1"/>
</dbReference>
<name>A0ABW1TQU4_9BURK</name>
<gene>
    <name evidence="2" type="ORF">ACFQND_00110</name>
</gene>
<dbReference type="EMBL" id="JBHSRS010000001">
    <property type="protein sequence ID" value="MFC6279640.1"/>
    <property type="molecule type" value="Genomic_DNA"/>
</dbReference>
<keyword evidence="3" id="KW-1185">Reference proteome</keyword>
<protein>
    <recommendedName>
        <fullName evidence="4">Acetoacetate decarboxylase</fullName>
    </recommendedName>
</protein>